<evidence type="ECO:0000313" key="2">
    <source>
        <dbReference type="Proteomes" id="UP001162501"/>
    </source>
</evidence>
<accession>A0AC59YRG9</accession>
<name>A0AC59YRG9_RANTA</name>
<proteinExistence type="predicted"/>
<reference evidence="1" key="1">
    <citation type="submission" date="2023-05" db="EMBL/GenBank/DDBJ databases">
        <authorList>
            <consortium name="ELIXIR-Norway"/>
        </authorList>
    </citation>
    <scope>NUCLEOTIDE SEQUENCE</scope>
</reference>
<protein>
    <submittedName>
        <fullName evidence="1">Uncharacterized protein</fullName>
    </submittedName>
</protein>
<reference evidence="1" key="2">
    <citation type="submission" date="2025-03" db="EMBL/GenBank/DDBJ databases">
        <authorList>
            <consortium name="ELIXIR-Norway"/>
            <consortium name="Elixir Norway"/>
        </authorList>
    </citation>
    <scope>NUCLEOTIDE SEQUENCE</scope>
</reference>
<gene>
    <name evidence="1" type="ORF">MRATA1EN22A_LOCUS9498</name>
</gene>
<sequence>MDELARHPPPGSMRECEKIPMEAVVNTLDVSLLLPKQERARGYRVGNVYTKPCACPFTVRRFGAVSEGKTFGAVTRDFVS</sequence>
<organism evidence="1 2">
    <name type="scientific">Rangifer tarandus platyrhynchus</name>
    <name type="common">Svalbard reindeer</name>
    <dbReference type="NCBI Taxonomy" id="3082113"/>
    <lineage>
        <taxon>Eukaryota</taxon>
        <taxon>Metazoa</taxon>
        <taxon>Chordata</taxon>
        <taxon>Craniata</taxon>
        <taxon>Vertebrata</taxon>
        <taxon>Euteleostomi</taxon>
        <taxon>Mammalia</taxon>
        <taxon>Eutheria</taxon>
        <taxon>Laurasiatheria</taxon>
        <taxon>Artiodactyla</taxon>
        <taxon>Ruminantia</taxon>
        <taxon>Pecora</taxon>
        <taxon>Cervidae</taxon>
        <taxon>Odocoileinae</taxon>
        <taxon>Rangifer</taxon>
    </lineage>
</organism>
<evidence type="ECO:0000313" key="1">
    <source>
        <dbReference type="EMBL" id="CAM9928589.1"/>
    </source>
</evidence>
<dbReference type="EMBL" id="OX596086">
    <property type="protein sequence ID" value="CAM9928589.1"/>
    <property type="molecule type" value="Genomic_DNA"/>
</dbReference>
<dbReference type="Proteomes" id="UP001162501">
    <property type="component" value="Chromosome 2"/>
</dbReference>